<dbReference type="Pfam" id="PF07228">
    <property type="entry name" value="SpoIIE"/>
    <property type="match status" value="1"/>
</dbReference>
<keyword evidence="1" id="KW-0378">Hydrolase</keyword>
<dbReference type="AlphaFoldDB" id="A0A1G6K3N9"/>
<evidence type="ECO:0000313" key="2">
    <source>
        <dbReference type="EMBL" id="SDC25639.1"/>
    </source>
</evidence>
<dbReference type="SUPFAM" id="SSF81606">
    <property type="entry name" value="PP2C-like"/>
    <property type="match status" value="1"/>
</dbReference>
<evidence type="ECO:0000313" key="3">
    <source>
        <dbReference type="Proteomes" id="UP000199034"/>
    </source>
</evidence>
<dbReference type="InterPro" id="IPR052016">
    <property type="entry name" value="Bact_Sigma-Reg"/>
</dbReference>
<dbReference type="GO" id="GO:0016791">
    <property type="term" value="F:phosphatase activity"/>
    <property type="evidence" value="ECO:0007669"/>
    <property type="project" value="TreeGrafter"/>
</dbReference>
<dbReference type="SMART" id="SM00331">
    <property type="entry name" value="PP2C_SIG"/>
    <property type="match status" value="1"/>
</dbReference>
<dbReference type="InterPro" id="IPR001932">
    <property type="entry name" value="PPM-type_phosphatase-like_dom"/>
</dbReference>
<dbReference type="Gene3D" id="3.30.450.20">
    <property type="entry name" value="PAS domain"/>
    <property type="match status" value="1"/>
</dbReference>
<dbReference type="PANTHER" id="PTHR43156">
    <property type="entry name" value="STAGE II SPORULATION PROTEIN E-RELATED"/>
    <property type="match status" value="1"/>
</dbReference>
<accession>A0A1G6K3N9</accession>
<dbReference type="InterPro" id="IPR036457">
    <property type="entry name" value="PPM-type-like_dom_sf"/>
</dbReference>
<dbReference type="PANTHER" id="PTHR43156:SF2">
    <property type="entry name" value="STAGE II SPORULATION PROTEIN E"/>
    <property type="match status" value="1"/>
</dbReference>
<dbReference type="STRING" id="1045774.SAMN05421872_101678"/>
<keyword evidence="3" id="KW-1185">Reference proteome</keyword>
<protein>
    <submittedName>
        <fullName evidence="2">Stage II sporulation protein E (SpoIIE)</fullName>
    </submittedName>
</protein>
<dbReference type="Gene3D" id="3.60.40.10">
    <property type="entry name" value="PPM-type phosphatase domain"/>
    <property type="match status" value="1"/>
</dbReference>
<organism evidence="2 3">
    <name type="scientific">Nocardioides lianchengensis</name>
    <dbReference type="NCBI Taxonomy" id="1045774"/>
    <lineage>
        <taxon>Bacteria</taxon>
        <taxon>Bacillati</taxon>
        <taxon>Actinomycetota</taxon>
        <taxon>Actinomycetes</taxon>
        <taxon>Propionibacteriales</taxon>
        <taxon>Nocardioidaceae</taxon>
        <taxon>Nocardioides</taxon>
    </lineage>
</organism>
<proteinExistence type="predicted"/>
<reference evidence="3" key="1">
    <citation type="submission" date="2016-10" db="EMBL/GenBank/DDBJ databases">
        <authorList>
            <person name="Varghese N."/>
            <person name="Submissions S."/>
        </authorList>
    </citation>
    <scope>NUCLEOTIDE SEQUENCE [LARGE SCALE GENOMIC DNA]</scope>
    <source>
        <strain evidence="3">CGMCC 4.6858</strain>
    </source>
</reference>
<gene>
    <name evidence="2" type="ORF">SAMN05421872_101678</name>
</gene>
<sequence>MPDLFARAGSLRSAYDAVDWAATPLGPVDDWSPALRAAVDLTLNTGFPITLLWGPEAVLVYNEAYVDVLAEKHPWALGRPAREVFAEAWDYVGGLHRQVMGDDEAVYIENALVPLVRYGFLGQAYYTFAYSPVHGADGAVEGVIDIVTETTAQVIVGRRLRLLTRLGDVLVSADRAEDVLPHALQVLAEATDDLAWAEVREAPSAFHNRDYVLEETAGDRVAWLPLGSGLGAPGSALVIGLHPLLPADTDYLGFLSLLASTIDQAIDRVRTREAERSLSEALQRSLLTAPPASAWADVAVRYQPAAEAAQVGGDWYDAFTLPDGTLTLVVGDVAGHDESAAAAMGQLRSLVRGIAYTGLGTPAAVLSALDSAMAGLAVGTVATALVAQARPAADGGIALTWASAGHPPPVLSDVDGAVLVEHVPDLLLGLDPAAVRTDHELAITPDATLLLYTDGLVERRGVPITDSLEWLRTVVGAAGRNADELCEHLLDSVGRVAGDDVALLVLRGR</sequence>
<dbReference type="RefSeq" id="WP_090850712.1">
    <property type="nucleotide sequence ID" value="NZ_FMZM01000001.1"/>
</dbReference>
<dbReference type="Proteomes" id="UP000199034">
    <property type="component" value="Unassembled WGS sequence"/>
</dbReference>
<dbReference type="EMBL" id="FMZM01000001">
    <property type="protein sequence ID" value="SDC25639.1"/>
    <property type="molecule type" value="Genomic_DNA"/>
</dbReference>
<name>A0A1G6K3N9_9ACTN</name>
<dbReference type="OrthoDB" id="118142at2"/>
<evidence type="ECO:0000256" key="1">
    <source>
        <dbReference type="ARBA" id="ARBA00022801"/>
    </source>
</evidence>